<sequence>MIRPFTRLQPGFSLAFCRRQHSTIKMKHHLMIGTWTPPGAIFTVQFDDEKLTLELVKRTEIPTDQPTSWMAFDHARKNIYGAGMKKWGSYAVRSPTEIEHQASLEMGGHPQAKDANTRTRAIFVLAAKGPPYAVYGNPFYDHAGFLNVHSTTSTGALDANIQNAPLDDNSAIHGMVFDASETYLYSADMWANKIWCHRKDAVGKLELVGSVTAPDARDHPRWVEIAPSGDFLYVLMEAGNRLSVYRIDPTTHMPSYTGKSFPLIPPKMDTFFPKMFRSDVVFTSQSGEYLFATARSNSPKLTGYIAAFKLGAKGEIEKQICLNPTPTSGGHSNAVSPCPWTDEWLALCDDEQGWVEMYRWDGEFLARVAHLDIKEPGFGMNAIWYD</sequence>
<dbReference type="SUPFAM" id="SSF75011">
    <property type="entry name" value="3-carboxy-cis,cis-mucoante lactonizing enzyme"/>
    <property type="match status" value="1"/>
</dbReference>
<evidence type="ECO:0000313" key="2">
    <source>
        <dbReference type="EMBL" id="WPG99067.1"/>
    </source>
</evidence>
<gene>
    <name evidence="2" type="ORF">R9X50_00187200</name>
</gene>
<keyword evidence="3" id="KW-1185">Reference proteome</keyword>
<dbReference type="PANTHER" id="PTHR30344">
    <property type="entry name" value="6-PHOSPHOGLUCONOLACTONASE-RELATED"/>
    <property type="match status" value="1"/>
</dbReference>
<dbReference type="InterPro" id="IPR015943">
    <property type="entry name" value="WD40/YVTN_repeat-like_dom_sf"/>
</dbReference>
<protein>
    <recommendedName>
        <fullName evidence="4">Carboxy-cis,cis-muconate cyclase</fullName>
    </recommendedName>
</protein>
<accession>A0AAQ3RAE7</accession>
<dbReference type="GO" id="GO:0017057">
    <property type="term" value="F:6-phosphogluconolactonase activity"/>
    <property type="evidence" value="ECO:0007669"/>
    <property type="project" value="TreeGrafter"/>
</dbReference>
<evidence type="ECO:0008006" key="4">
    <source>
        <dbReference type="Google" id="ProtNLM"/>
    </source>
</evidence>
<dbReference type="PANTHER" id="PTHR30344:SF4">
    <property type="entry name" value="CYCLASE, PUTATIVE (AFU_ORTHOLOGUE AFUA_6G11580)-RELATED"/>
    <property type="match status" value="1"/>
</dbReference>
<comment type="similarity">
    <text evidence="1">Belongs to the cycloisomerase 2 family.</text>
</comment>
<evidence type="ECO:0000256" key="1">
    <source>
        <dbReference type="ARBA" id="ARBA00005564"/>
    </source>
</evidence>
<dbReference type="EMBL" id="CP138581">
    <property type="protein sequence ID" value="WPG99067.1"/>
    <property type="molecule type" value="Genomic_DNA"/>
</dbReference>
<dbReference type="FunFam" id="2.130.10.10:FF:000244">
    <property type="entry name" value="Carboxy-cis,cis-muconate cyclase"/>
    <property type="match status" value="1"/>
</dbReference>
<dbReference type="Pfam" id="PF10282">
    <property type="entry name" value="Lactonase"/>
    <property type="match status" value="1"/>
</dbReference>
<dbReference type="InterPro" id="IPR019405">
    <property type="entry name" value="Lactonase_7-beta_prop"/>
</dbReference>
<dbReference type="InterPro" id="IPR050282">
    <property type="entry name" value="Cycloisomerase_2"/>
</dbReference>
<dbReference type="Proteomes" id="UP001303373">
    <property type="component" value="Chromosome 2"/>
</dbReference>
<proteinExistence type="inferred from homology"/>
<evidence type="ECO:0000313" key="3">
    <source>
        <dbReference type="Proteomes" id="UP001303373"/>
    </source>
</evidence>
<name>A0AAQ3RAE7_9PEZI</name>
<dbReference type="Gene3D" id="2.130.10.10">
    <property type="entry name" value="YVTN repeat-like/Quinoprotein amine dehydrogenase"/>
    <property type="match status" value="1"/>
</dbReference>
<organism evidence="2 3">
    <name type="scientific">Acrodontium crateriforme</name>
    <dbReference type="NCBI Taxonomy" id="150365"/>
    <lineage>
        <taxon>Eukaryota</taxon>
        <taxon>Fungi</taxon>
        <taxon>Dikarya</taxon>
        <taxon>Ascomycota</taxon>
        <taxon>Pezizomycotina</taxon>
        <taxon>Dothideomycetes</taxon>
        <taxon>Dothideomycetidae</taxon>
        <taxon>Mycosphaerellales</taxon>
        <taxon>Teratosphaeriaceae</taxon>
        <taxon>Acrodontium</taxon>
    </lineage>
</organism>
<reference evidence="2 3" key="1">
    <citation type="submission" date="2023-11" db="EMBL/GenBank/DDBJ databases">
        <title>An acidophilic fungus is an integral part of prey digestion in a carnivorous sundew plant.</title>
        <authorList>
            <person name="Tsai I.J."/>
        </authorList>
    </citation>
    <scope>NUCLEOTIDE SEQUENCE [LARGE SCALE GENOMIC DNA]</scope>
    <source>
        <strain evidence="2">169a</strain>
    </source>
</reference>
<dbReference type="AlphaFoldDB" id="A0AAQ3RAE7"/>